<protein>
    <submittedName>
        <fullName evidence="1">Uncharacterized protein</fullName>
    </submittedName>
</protein>
<dbReference type="EMBL" id="MZGS01000016">
    <property type="protein sequence ID" value="PWB87884.1"/>
    <property type="molecule type" value="Genomic_DNA"/>
</dbReference>
<evidence type="ECO:0000313" key="1">
    <source>
        <dbReference type="EMBL" id="PWB87884.1"/>
    </source>
</evidence>
<reference evidence="1 2" key="1">
    <citation type="submission" date="2017-03" db="EMBL/GenBank/DDBJ databases">
        <title>Genome sequence of Methanobrevibacter thaueri.</title>
        <authorList>
            <person name="Poehlein A."/>
            <person name="Seedorf H."/>
            <person name="Daniel R."/>
        </authorList>
    </citation>
    <scope>NUCLEOTIDE SEQUENCE [LARGE SCALE GENOMIC DNA]</scope>
    <source>
        <strain evidence="1 2">DSM 11995</strain>
    </source>
</reference>
<evidence type="ECO:0000313" key="2">
    <source>
        <dbReference type="Proteomes" id="UP000251717"/>
    </source>
</evidence>
<gene>
    <name evidence="1" type="ORF">MBBTH_04710</name>
</gene>
<accession>A0A315XPS2</accession>
<proteinExistence type="predicted"/>
<keyword evidence="2" id="KW-1185">Reference proteome</keyword>
<comment type="caution">
    <text evidence="1">The sequence shown here is derived from an EMBL/GenBank/DDBJ whole genome shotgun (WGS) entry which is preliminary data.</text>
</comment>
<organism evidence="1 2">
    <name type="scientific">Methanobrevibacter thaueri</name>
    <dbReference type="NCBI Taxonomy" id="190975"/>
    <lineage>
        <taxon>Archaea</taxon>
        <taxon>Methanobacteriati</taxon>
        <taxon>Methanobacteriota</taxon>
        <taxon>Methanomada group</taxon>
        <taxon>Methanobacteria</taxon>
        <taxon>Methanobacteriales</taxon>
        <taxon>Methanobacteriaceae</taxon>
        <taxon>Methanobrevibacter</taxon>
    </lineage>
</organism>
<dbReference type="Proteomes" id="UP000251717">
    <property type="component" value="Unassembled WGS sequence"/>
</dbReference>
<name>A0A315XPS2_9EURY</name>
<sequence>MFKKNKECRLRDLLKNSQSYYTRQFVRTGATDERIRVATWLQDYNIWRNNNGKN</sequence>
<dbReference type="AlphaFoldDB" id="A0A315XPS2"/>